<keyword evidence="2" id="KW-1003">Cell membrane</keyword>
<gene>
    <name evidence="9" type="ORF">D5H75_26220</name>
</gene>
<dbReference type="InterPro" id="IPR003838">
    <property type="entry name" value="ABC3_permease_C"/>
</dbReference>
<reference evidence="9 10" key="1">
    <citation type="submission" date="2018-09" db="EMBL/GenBank/DDBJ databases">
        <title>YIM 75507 draft genome.</title>
        <authorList>
            <person name="Tang S."/>
            <person name="Feng Y."/>
        </authorList>
    </citation>
    <scope>NUCLEOTIDE SEQUENCE [LARGE SCALE GENOMIC DNA]</scope>
    <source>
        <strain evidence="9 10">YIM 75507</strain>
    </source>
</reference>
<keyword evidence="4 7" id="KW-1133">Transmembrane helix</keyword>
<dbReference type="RefSeq" id="WP_119929214.1">
    <property type="nucleotide sequence ID" value="NZ_QZEY01000012.1"/>
</dbReference>
<feature type="transmembrane region" description="Helical" evidence="7">
    <location>
        <begin position="501"/>
        <end position="534"/>
    </location>
</feature>
<keyword evidence="10" id="KW-1185">Reference proteome</keyword>
<comment type="caution">
    <text evidence="9">The sequence shown here is derived from an EMBL/GenBank/DDBJ whole genome shotgun (WGS) entry which is preliminary data.</text>
</comment>
<proteinExistence type="predicted"/>
<dbReference type="GO" id="GO:0005886">
    <property type="term" value="C:plasma membrane"/>
    <property type="evidence" value="ECO:0007669"/>
    <property type="project" value="UniProtKB-SubCell"/>
</dbReference>
<sequence length="892" mass="91504">MRSLLVPLLRTLRGPVALVTVLVFSVSALAAGLPRAFESAFDAALRQVTESLAPGRADLQVFDVTEAHPADRAEDLGRRIAAARPSLVARVTSPDQTAVEQTEVTIKRRLGSRAQTDYMLGLNWVSGAERHIRYVSGGPPAGNGTIGPLSGVDHDIPKSHLIPAAVSTATASAMKLKVGESLVVGDQIVRIDGIFEVADPGSWWWVHQSTLAKPFLRHGADAYITVGDALIARESTEALMGDVTTAWTFRTDIGRLTSDQAGELVYRLGAFERNIGEVPPGSLQIREGLRDALGAFQARLASARLVLLLALGGLILVAAGVIVVAVGLVTARLSPGLALSRARGASLGQVAGLTAGLLAVAAVPAAALGQAASWLVPGRPTPFSHLAPALLALAAVLTATLQVVREHRQAGAVRRRDLVAARPSARRAVFEGLIVVLALAGAYTLRSRGLAADPQTGPDPFLLAVPAALALAAGLITLRAYPLPLRLAGAFARRRPGAVPFLGLTLASRAGTGAALPIVILLPAVAVAVFGSVFSTSLRTAQESAAWRNTGADARIMSDAGLTPEALERVRRVPGVTGVVPAMYQREARDAYAWGTARSVLAIDLDAYRRLTAGGPLSVPPAPAAGAAPAPTPAPSASPGTPVLKSGGTVPGLVTPDLRGAKELNLHWPGLLTIRPAGVIDGFASVHAGSAGLVVIPYDSPGRAPRLPAANVAFVAGSADPAALAKAAGLPGHAVKTREAALDEVSSAPLAGLVQGTFTAVSIALAAYALLVIVLALVTGAAERSRTISYLRTLGLSGRQARVITVLEIAPMVTVAAAVGLGLGLALPYLLGPALDMRPYTGGLTLGAFRIDPVTPVALAAGLAAFAVLGAFLHAAASGRRTLGNVLRVGEQ</sequence>
<feature type="transmembrane region" description="Helical" evidence="7">
    <location>
        <begin position="425"/>
        <end position="445"/>
    </location>
</feature>
<evidence type="ECO:0000256" key="6">
    <source>
        <dbReference type="SAM" id="MobiDB-lite"/>
    </source>
</evidence>
<dbReference type="Pfam" id="PF02687">
    <property type="entry name" value="FtsX"/>
    <property type="match status" value="1"/>
</dbReference>
<dbReference type="EMBL" id="QZEY01000012">
    <property type="protein sequence ID" value="RJL26484.1"/>
    <property type="molecule type" value="Genomic_DNA"/>
</dbReference>
<evidence type="ECO:0000313" key="10">
    <source>
        <dbReference type="Proteomes" id="UP000265768"/>
    </source>
</evidence>
<evidence type="ECO:0000313" key="9">
    <source>
        <dbReference type="EMBL" id="RJL26484.1"/>
    </source>
</evidence>
<feature type="transmembrane region" description="Helical" evidence="7">
    <location>
        <begin position="851"/>
        <end position="873"/>
    </location>
</feature>
<feature type="transmembrane region" description="Helical" evidence="7">
    <location>
        <begin position="461"/>
        <end position="481"/>
    </location>
</feature>
<evidence type="ECO:0000256" key="5">
    <source>
        <dbReference type="ARBA" id="ARBA00023136"/>
    </source>
</evidence>
<evidence type="ECO:0000256" key="4">
    <source>
        <dbReference type="ARBA" id="ARBA00022989"/>
    </source>
</evidence>
<evidence type="ECO:0000256" key="3">
    <source>
        <dbReference type="ARBA" id="ARBA00022692"/>
    </source>
</evidence>
<evidence type="ECO:0000256" key="1">
    <source>
        <dbReference type="ARBA" id="ARBA00004651"/>
    </source>
</evidence>
<feature type="transmembrane region" description="Helical" evidence="7">
    <location>
        <begin position="305"/>
        <end position="329"/>
    </location>
</feature>
<dbReference type="Proteomes" id="UP000265768">
    <property type="component" value="Unassembled WGS sequence"/>
</dbReference>
<comment type="subcellular location">
    <subcellularLocation>
        <location evidence="1">Cell membrane</location>
        <topology evidence="1">Multi-pass membrane protein</topology>
    </subcellularLocation>
</comment>
<feature type="domain" description="ABC3 transporter permease C-terminal" evidence="8">
    <location>
        <begin position="761"/>
        <end position="873"/>
    </location>
</feature>
<feature type="transmembrane region" description="Helical" evidence="7">
    <location>
        <begin position="383"/>
        <end position="404"/>
    </location>
</feature>
<organism evidence="9 10">
    <name type="scientific">Bailinhaonella thermotolerans</name>
    <dbReference type="NCBI Taxonomy" id="1070861"/>
    <lineage>
        <taxon>Bacteria</taxon>
        <taxon>Bacillati</taxon>
        <taxon>Actinomycetota</taxon>
        <taxon>Actinomycetes</taxon>
        <taxon>Streptosporangiales</taxon>
        <taxon>Streptosporangiaceae</taxon>
        <taxon>Bailinhaonella</taxon>
    </lineage>
</organism>
<keyword evidence="3 7" id="KW-0812">Transmembrane</keyword>
<dbReference type="OrthoDB" id="3499910at2"/>
<feature type="transmembrane region" description="Helical" evidence="7">
    <location>
        <begin position="758"/>
        <end position="782"/>
    </location>
</feature>
<protein>
    <submittedName>
        <fullName evidence="9">ABC transporter permease</fullName>
    </submittedName>
</protein>
<feature type="transmembrane region" description="Helical" evidence="7">
    <location>
        <begin position="803"/>
        <end position="831"/>
    </location>
</feature>
<keyword evidence="5 7" id="KW-0472">Membrane</keyword>
<dbReference type="AlphaFoldDB" id="A0A3A4AHP2"/>
<evidence type="ECO:0000256" key="2">
    <source>
        <dbReference type="ARBA" id="ARBA00022475"/>
    </source>
</evidence>
<feature type="region of interest" description="Disordered" evidence="6">
    <location>
        <begin position="622"/>
        <end position="649"/>
    </location>
</feature>
<evidence type="ECO:0000259" key="8">
    <source>
        <dbReference type="Pfam" id="PF02687"/>
    </source>
</evidence>
<evidence type="ECO:0000256" key="7">
    <source>
        <dbReference type="SAM" id="Phobius"/>
    </source>
</evidence>
<feature type="transmembrane region" description="Helical" evidence="7">
    <location>
        <begin position="350"/>
        <end position="371"/>
    </location>
</feature>
<accession>A0A3A4AHP2</accession>
<name>A0A3A4AHP2_9ACTN</name>